<dbReference type="AlphaFoldDB" id="A0A167ZUX6"/>
<feature type="region of interest" description="Disordered" evidence="3">
    <location>
        <begin position="1"/>
        <end position="45"/>
    </location>
</feature>
<accession>A0A167ZUX6</accession>
<dbReference type="PROSITE" id="PS50097">
    <property type="entry name" value="BTB"/>
    <property type="match status" value="1"/>
</dbReference>
<feature type="domain" description="BTB" evidence="4">
    <location>
        <begin position="533"/>
        <end position="599"/>
    </location>
</feature>
<reference evidence="5 6" key="1">
    <citation type="journal article" date="2016" name="Genome Biol. Evol.">
        <title>Divergent and convergent evolution of fungal pathogenicity.</title>
        <authorList>
            <person name="Shang Y."/>
            <person name="Xiao G."/>
            <person name="Zheng P."/>
            <person name="Cen K."/>
            <person name="Zhan S."/>
            <person name="Wang C."/>
        </authorList>
    </citation>
    <scope>NUCLEOTIDE SEQUENCE [LARGE SCALE GENOMIC DNA]</scope>
    <source>
        <strain evidence="5 6">ARSEF 7405</strain>
    </source>
</reference>
<dbReference type="VEuPathDB" id="FungiDB:AAP_02590"/>
<evidence type="ECO:0000256" key="1">
    <source>
        <dbReference type="ARBA" id="ARBA00022441"/>
    </source>
</evidence>
<dbReference type="Gene3D" id="2.120.10.80">
    <property type="entry name" value="Kelch-type beta propeller"/>
    <property type="match status" value="1"/>
</dbReference>
<dbReference type="OrthoDB" id="432528at2759"/>
<proteinExistence type="predicted"/>
<feature type="compositionally biased region" description="Polar residues" evidence="3">
    <location>
        <begin position="35"/>
        <end position="45"/>
    </location>
</feature>
<dbReference type="CDD" id="cd14733">
    <property type="entry name" value="BACK"/>
    <property type="match status" value="1"/>
</dbReference>
<evidence type="ECO:0000256" key="3">
    <source>
        <dbReference type="SAM" id="MobiDB-lite"/>
    </source>
</evidence>
<dbReference type="Pfam" id="PF00651">
    <property type="entry name" value="BTB"/>
    <property type="match status" value="1"/>
</dbReference>
<dbReference type="InterPro" id="IPR015915">
    <property type="entry name" value="Kelch-typ_b-propeller"/>
</dbReference>
<dbReference type="EMBL" id="AZGZ01000009">
    <property type="protein sequence ID" value="KZZ93124.1"/>
    <property type="molecule type" value="Genomic_DNA"/>
</dbReference>
<dbReference type="InterPro" id="IPR011333">
    <property type="entry name" value="SKP1/BTB/POZ_sf"/>
</dbReference>
<feature type="compositionally biased region" description="Low complexity" evidence="3">
    <location>
        <begin position="526"/>
        <end position="537"/>
    </location>
</feature>
<sequence>MPYTVRVSLPTDSNPMSSSSVNGRLSGALSEPHRPSSNQSVHPPSATSAAALDTYIMLPSKRRQTSGEVYRPTVKKCLGHIPACLVNASVTYCGNNQIYTFGGFDQYTDEVYNHVLRLDLTSQEWTLVDNFGDIPGVRMGHTATLWQDNKLIVFGGENEHREHLSDVYILDITTSTWTSPEIRGPKPKGRGRHAAVIYDDKLFIIGGSIGEADHPLDDICYLDLKTWTWSRSWSFVPRYDHTAWIWNDKLWIFGGMGIEMHRTTDLWWIDLKNFSSICSSSSQGTICFSSDDWQSADDTGLLFCPANPLQLRPGYPANSSGQLRSMGRQKRIAPGSVSSVSFHTGTDVPILSSGTHFHVASSGVLIDIASPSSTLSTENCSLCSLDFDTMRWQRFAEGPEIFKPEFRWHYCTLNEDGTKAWLLGCSLSLPGQNGVADDNILSEMMCIDLEEYGFLGRKLSSNTPESKRPNAMGSLDGSISGLGADLIALFNQPPESGSGADFVITAISDNEYTSDLDDSAVFSQASSPPGSRHSISSTATSPPIHVHKIILQARWPHFKRLCAAQMAEFHTKTMHIPEPYSVVLAFLYYLYTDSITYHPQYCPGVNEIAGMLVMANIYDMPKLRLLCVNRLGRDLDIENAAVVFERASRTNESWLKRRASAFCLANWGRVVRTEGFRTLSRQCLMELCEVVDADGRVMTGPELEMVECEPYAFSGRAPRRHPHLTSADFADIDDIDIEEEDTMEM</sequence>
<dbReference type="SUPFAM" id="SSF54695">
    <property type="entry name" value="POZ domain"/>
    <property type="match status" value="1"/>
</dbReference>
<protein>
    <submittedName>
        <fullName evidence="5">Kelch repeat protein</fullName>
    </submittedName>
</protein>
<keyword evidence="1" id="KW-0880">Kelch repeat</keyword>
<dbReference type="PANTHER" id="PTHR46093:SF18">
    <property type="entry name" value="FIBRONECTIN TYPE-III DOMAIN-CONTAINING PROTEIN"/>
    <property type="match status" value="1"/>
</dbReference>
<organism evidence="5 6">
    <name type="scientific">Ascosphaera apis ARSEF 7405</name>
    <dbReference type="NCBI Taxonomy" id="392613"/>
    <lineage>
        <taxon>Eukaryota</taxon>
        <taxon>Fungi</taxon>
        <taxon>Dikarya</taxon>
        <taxon>Ascomycota</taxon>
        <taxon>Pezizomycotina</taxon>
        <taxon>Eurotiomycetes</taxon>
        <taxon>Eurotiomycetidae</taxon>
        <taxon>Onygenales</taxon>
        <taxon>Ascosphaeraceae</taxon>
        <taxon>Ascosphaera</taxon>
    </lineage>
</organism>
<name>A0A167ZUX6_9EURO</name>
<dbReference type="Gene3D" id="3.30.710.10">
    <property type="entry name" value="Potassium Channel Kv1.1, Chain A"/>
    <property type="match status" value="1"/>
</dbReference>
<comment type="caution">
    <text evidence="5">The sequence shown here is derived from an EMBL/GenBank/DDBJ whole genome shotgun (WGS) entry which is preliminary data.</text>
</comment>
<evidence type="ECO:0000259" key="4">
    <source>
        <dbReference type="PROSITE" id="PS50097"/>
    </source>
</evidence>
<gene>
    <name evidence="5" type="ORF">AAP_02590</name>
</gene>
<dbReference type="SUPFAM" id="SSF117281">
    <property type="entry name" value="Kelch motif"/>
    <property type="match status" value="1"/>
</dbReference>
<evidence type="ECO:0000256" key="2">
    <source>
        <dbReference type="ARBA" id="ARBA00022737"/>
    </source>
</evidence>
<keyword evidence="2" id="KW-0677">Repeat</keyword>
<dbReference type="PANTHER" id="PTHR46093">
    <property type="entry name" value="ACYL-COA-BINDING DOMAIN-CONTAINING PROTEIN 5"/>
    <property type="match status" value="1"/>
</dbReference>
<evidence type="ECO:0000313" key="5">
    <source>
        <dbReference type="EMBL" id="KZZ93124.1"/>
    </source>
</evidence>
<feature type="compositionally biased region" description="Polar residues" evidence="3">
    <location>
        <begin position="10"/>
        <end position="23"/>
    </location>
</feature>
<dbReference type="Proteomes" id="UP000242877">
    <property type="component" value="Unassembled WGS sequence"/>
</dbReference>
<evidence type="ECO:0000313" key="6">
    <source>
        <dbReference type="Proteomes" id="UP000242877"/>
    </source>
</evidence>
<feature type="region of interest" description="Disordered" evidence="3">
    <location>
        <begin position="520"/>
        <end position="539"/>
    </location>
</feature>
<dbReference type="InterPro" id="IPR000210">
    <property type="entry name" value="BTB/POZ_dom"/>
</dbReference>
<dbReference type="Pfam" id="PF24681">
    <property type="entry name" value="Kelch_KLHDC2_KLHL20_DRC7"/>
    <property type="match status" value="1"/>
</dbReference>
<dbReference type="SMART" id="SM00225">
    <property type="entry name" value="BTB"/>
    <property type="match status" value="1"/>
</dbReference>
<keyword evidence="6" id="KW-1185">Reference proteome</keyword>